<keyword evidence="3" id="KW-0472">Membrane</keyword>
<sequence length="274" mass="28437">MTTPAPPAPMVEEEPAPRPGPWRNGLGTASLVLGLVGIACGLTLLLGALGAVCGVVGLVLGILARKRVSRRRATNGGTAAAGIATSALAVVAGSLAVVLLVKTGDHLAARPDRFERAPDSDPLPSVTLDLEELDRKREPATAPVGTPLEPVGFGTDEITVTVTGVRRDVPAENGYVQPKRGEFLAADVEVKAIRVAETVDVHPLKFKVVYADGEVAQATFYSGQAGKRLTVTRLNTGQHVSGTLVFDVDPARVAGAKIQFADPTGQPAAYWTIG</sequence>
<feature type="transmembrane region" description="Helical" evidence="3">
    <location>
        <begin position="76"/>
        <end position="101"/>
    </location>
</feature>
<evidence type="ECO:0000256" key="3">
    <source>
        <dbReference type="SAM" id="Phobius"/>
    </source>
</evidence>
<keyword evidence="3" id="KW-1133">Transmembrane helix</keyword>
<evidence type="ECO:0000313" key="5">
    <source>
        <dbReference type="EMBL" id="GGM37125.1"/>
    </source>
</evidence>
<evidence type="ECO:0000259" key="4">
    <source>
        <dbReference type="Pfam" id="PF11611"/>
    </source>
</evidence>
<keyword evidence="6" id="KW-1185">Reference proteome</keyword>
<dbReference type="InterPro" id="IPR029050">
    <property type="entry name" value="Immunoprotect_excell_Ig-like"/>
</dbReference>
<feature type="domain" description="DUF4352" evidence="4">
    <location>
        <begin position="156"/>
        <end position="260"/>
    </location>
</feature>
<reference evidence="5" key="2">
    <citation type="submission" date="2020-09" db="EMBL/GenBank/DDBJ databases">
        <authorList>
            <person name="Sun Q."/>
            <person name="Zhou Y."/>
        </authorList>
    </citation>
    <scope>NUCLEOTIDE SEQUENCE</scope>
    <source>
        <strain evidence="5">CGMCC 4.5737</strain>
    </source>
</reference>
<comment type="caution">
    <text evidence="5">The sequence shown here is derived from an EMBL/GenBank/DDBJ whole genome shotgun (WGS) entry which is preliminary data.</text>
</comment>
<keyword evidence="1" id="KW-0732">Signal</keyword>
<evidence type="ECO:0000313" key="6">
    <source>
        <dbReference type="Proteomes" id="UP000637578"/>
    </source>
</evidence>
<protein>
    <recommendedName>
        <fullName evidence="4">DUF4352 domain-containing protein</fullName>
    </recommendedName>
</protein>
<feature type="region of interest" description="Disordered" evidence="2">
    <location>
        <begin position="1"/>
        <end position="22"/>
    </location>
</feature>
<dbReference type="Pfam" id="PF11611">
    <property type="entry name" value="DUF4352"/>
    <property type="match status" value="1"/>
</dbReference>
<evidence type="ECO:0000256" key="1">
    <source>
        <dbReference type="ARBA" id="ARBA00022729"/>
    </source>
</evidence>
<dbReference type="Proteomes" id="UP000637578">
    <property type="component" value="Unassembled WGS sequence"/>
</dbReference>
<dbReference type="EMBL" id="BMMK01000002">
    <property type="protein sequence ID" value="GGM37125.1"/>
    <property type="molecule type" value="Genomic_DNA"/>
</dbReference>
<dbReference type="InterPro" id="IPR029051">
    <property type="entry name" value="DUF4352"/>
</dbReference>
<accession>A0A8J3CC01</accession>
<dbReference type="Gene3D" id="2.60.40.1240">
    <property type="match status" value="1"/>
</dbReference>
<dbReference type="RefSeq" id="WP_189053503.1">
    <property type="nucleotide sequence ID" value="NZ_BMMK01000002.1"/>
</dbReference>
<proteinExistence type="predicted"/>
<keyword evidence="3" id="KW-0812">Transmembrane</keyword>
<reference evidence="5" key="1">
    <citation type="journal article" date="2014" name="Int. J. Syst. Evol. Microbiol.">
        <title>Complete genome sequence of Corynebacterium casei LMG S-19264T (=DSM 44701T), isolated from a smear-ripened cheese.</title>
        <authorList>
            <consortium name="US DOE Joint Genome Institute (JGI-PGF)"/>
            <person name="Walter F."/>
            <person name="Albersmeier A."/>
            <person name="Kalinowski J."/>
            <person name="Ruckert C."/>
        </authorList>
    </citation>
    <scope>NUCLEOTIDE SEQUENCE</scope>
    <source>
        <strain evidence="5">CGMCC 4.5737</strain>
    </source>
</reference>
<feature type="transmembrane region" description="Helical" evidence="3">
    <location>
        <begin position="31"/>
        <end position="64"/>
    </location>
</feature>
<name>A0A8J3CC01_9PSEU</name>
<dbReference type="AlphaFoldDB" id="A0A8J3CC01"/>
<gene>
    <name evidence="5" type="ORF">GCM10012275_05340</name>
</gene>
<organism evidence="5 6">
    <name type="scientific">Longimycelium tulufanense</name>
    <dbReference type="NCBI Taxonomy" id="907463"/>
    <lineage>
        <taxon>Bacteria</taxon>
        <taxon>Bacillati</taxon>
        <taxon>Actinomycetota</taxon>
        <taxon>Actinomycetes</taxon>
        <taxon>Pseudonocardiales</taxon>
        <taxon>Pseudonocardiaceae</taxon>
        <taxon>Longimycelium</taxon>
    </lineage>
</organism>
<evidence type="ECO:0000256" key="2">
    <source>
        <dbReference type="SAM" id="MobiDB-lite"/>
    </source>
</evidence>